<dbReference type="PROSITE" id="PS00889">
    <property type="entry name" value="CNMP_BINDING_2"/>
    <property type="match status" value="1"/>
</dbReference>
<keyword evidence="8" id="KW-1185">Reference proteome</keyword>
<proteinExistence type="inferred from homology"/>
<dbReference type="InterPro" id="IPR023408">
    <property type="entry name" value="MscS_beta-dom_sf"/>
</dbReference>
<evidence type="ECO:0000256" key="1">
    <source>
        <dbReference type="ARBA" id="ARBA00004370"/>
    </source>
</evidence>
<dbReference type="AlphaFoldDB" id="A0A286G9B9"/>
<evidence type="ECO:0000256" key="2">
    <source>
        <dbReference type="ARBA" id="ARBA00022692"/>
    </source>
</evidence>
<dbReference type="Gene3D" id="2.30.30.60">
    <property type="match status" value="1"/>
</dbReference>
<accession>A0A286G9B9</accession>
<dbReference type="EMBL" id="OCNJ01000002">
    <property type="protein sequence ID" value="SOD92121.1"/>
    <property type="molecule type" value="Genomic_DNA"/>
</dbReference>
<sequence>MAHRLARLAVTLLPVAVLGGLFVADGVDVSTADTAIADWFDRHRHDLLAAGLWLTAAWTISRILRHHVWHRIAARGEGPAPKVLAQISTGFVYAVAFGGILGSLFGKDLLAGLAAFSGVIGIVLGFALRSIILDLFMGLAINLERPFRIGDRIHVKIRGAEVLGSVQEITWRAVRVLTSENTVAIIPNREISDAVVVNMALPQPPSLTVVEVPVESGVSPARASRVLEAALREAASRGGPICEPVRAEAGAVAGDGVTWRCVFMHDHRRSSVGTARDIVLRTVLRHLYAAGIEPATSRRIILDGDGLRPVEGAFAVLRRVPLFEPLTDAELETLAARVERHHFAPAETVVRQGDAGDVLHVVVEGFLEALVDGRIVGTVTPGDLIGEMAMLTGEVRSATVRAVTDCIAWEVRRDALAPLLEARPALFEAISDIAALRRRRLLAAMGAPVDGAPPPAAQAQSIRAAMARVFGMLKLVK</sequence>
<reference evidence="7 8" key="1">
    <citation type="submission" date="2017-09" db="EMBL/GenBank/DDBJ databases">
        <authorList>
            <person name="Ehlers B."/>
            <person name="Leendertz F.H."/>
        </authorList>
    </citation>
    <scope>NUCLEOTIDE SEQUENCE [LARGE SCALE GENOMIC DNA]</scope>
    <source>
        <strain evidence="7 8">USBA 140</strain>
    </source>
</reference>
<dbReference type="InterPro" id="IPR018488">
    <property type="entry name" value="cNMP-bd_CS"/>
</dbReference>
<dbReference type="Proteomes" id="UP000219621">
    <property type="component" value="Unassembled WGS sequence"/>
</dbReference>
<dbReference type="GO" id="GO:0008381">
    <property type="term" value="F:mechanosensitive monoatomic ion channel activity"/>
    <property type="evidence" value="ECO:0007669"/>
    <property type="project" value="InterPro"/>
</dbReference>
<keyword evidence="5" id="KW-0813">Transport</keyword>
<dbReference type="SUPFAM" id="SSF51206">
    <property type="entry name" value="cAMP-binding domain-like"/>
    <property type="match status" value="1"/>
</dbReference>
<keyword evidence="2 5" id="KW-0812">Transmembrane</keyword>
<organism evidence="7 8">
    <name type="scientific">Caenispirillum bisanense</name>
    <dbReference type="NCBI Taxonomy" id="414052"/>
    <lineage>
        <taxon>Bacteria</taxon>
        <taxon>Pseudomonadati</taxon>
        <taxon>Pseudomonadota</taxon>
        <taxon>Alphaproteobacteria</taxon>
        <taxon>Rhodospirillales</taxon>
        <taxon>Novispirillaceae</taxon>
        <taxon>Caenispirillum</taxon>
    </lineage>
</organism>
<comment type="subcellular location">
    <subcellularLocation>
        <location evidence="5">Cell inner membrane</location>
        <topology evidence="5">Multi-pass membrane protein</topology>
    </subcellularLocation>
    <subcellularLocation>
        <location evidence="1">Membrane</location>
    </subcellularLocation>
</comment>
<keyword evidence="5" id="KW-0407">Ion channel</keyword>
<dbReference type="InterPro" id="IPR010920">
    <property type="entry name" value="LSM_dom_sf"/>
</dbReference>
<dbReference type="InterPro" id="IPR018490">
    <property type="entry name" value="cNMP-bd_dom_sf"/>
</dbReference>
<keyword evidence="5" id="KW-0997">Cell inner membrane</keyword>
<feature type="transmembrane region" description="Helical" evidence="5">
    <location>
        <begin position="84"/>
        <end position="105"/>
    </location>
</feature>
<dbReference type="InterPro" id="IPR006685">
    <property type="entry name" value="MscS_channel_2nd"/>
</dbReference>
<gene>
    <name evidence="7" type="ORF">SAMN05421508_102276</name>
</gene>
<evidence type="ECO:0000256" key="3">
    <source>
        <dbReference type="ARBA" id="ARBA00022989"/>
    </source>
</evidence>
<comment type="subunit">
    <text evidence="5">Homoheptamer.</text>
</comment>
<keyword evidence="5" id="KW-0406">Ion transport</keyword>
<keyword evidence="5" id="KW-1003">Cell membrane</keyword>
<keyword evidence="3 5" id="KW-1133">Transmembrane helix</keyword>
<feature type="domain" description="Cyclic nucleotide-binding" evidence="6">
    <location>
        <begin position="322"/>
        <end position="420"/>
    </location>
</feature>
<name>A0A286G9B9_9PROT</name>
<dbReference type="PROSITE" id="PS50042">
    <property type="entry name" value="CNMP_BINDING_3"/>
    <property type="match status" value="1"/>
</dbReference>
<comment type="caution">
    <text evidence="5">Lacks conserved residue(s) required for the propagation of feature annotation.</text>
</comment>
<dbReference type="GO" id="GO:0005886">
    <property type="term" value="C:plasma membrane"/>
    <property type="evidence" value="ECO:0007669"/>
    <property type="project" value="UniProtKB-SubCell"/>
</dbReference>
<evidence type="ECO:0000313" key="7">
    <source>
        <dbReference type="EMBL" id="SOD92121.1"/>
    </source>
</evidence>
<evidence type="ECO:0000313" key="8">
    <source>
        <dbReference type="Proteomes" id="UP000219621"/>
    </source>
</evidence>
<dbReference type="Gene3D" id="1.10.287.1260">
    <property type="match status" value="1"/>
</dbReference>
<dbReference type="PANTHER" id="PTHR30221">
    <property type="entry name" value="SMALL-CONDUCTANCE MECHANOSENSITIVE CHANNEL"/>
    <property type="match status" value="1"/>
</dbReference>
<dbReference type="Pfam" id="PF00924">
    <property type="entry name" value="MS_channel_2nd"/>
    <property type="match status" value="1"/>
</dbReference>
<comment type="similarity">
    <text evidence="5">Belongs to the MscS (TC 1.A.23) family.</text>
</comment>
<dbReference type="InterPro" id="IPR014710">
    <property type="entry name" value="RmlC-like_jellyroll"/>
</dbReference>
<protein>
    <recommendedName>
        <fullName evidence="5">Small-conductance mechanosensitive channel</fullName>
    </recommendedName>
</protein>
<evidence type="ECO:0000256" key="4">
    <source>
        <dbReference type="ARBA" id="ARBA00023136"/>
    </source>
</evidence>
<dbReference type="Gene3D" id="2.60.120.10">
    <property type="entry name" value="Jelly Rolls"/>
    <property type="match status" value="1"/>
</dbReference>
<dbReference type="RefSeq" id="WP_097278037.1">
    <property type="nucleotide sequence ID" value="NZ_OCNJ01000002.1"/>
</dbReference>
<dbReference type="InterPro" id="IPR000595">
    <property type="entry name" value="cNMP-bd_dom"/>
</dbReference>
<dbReference type="OrthoDB" id="9775207at2"/>
<evidence type="ECO:0000256" key="5">
    <source>
        <dbReference type="RuleBase" id="RU369025"/>
    </source>
</evidence>
<dbReference type="InterPro" id="IPR045275">
    <property type="entry name" value="MscS_archaea/bacteria_type"/>
</dbReference>
<feature type="transmembrane region" description="Helical" evidence="5">
    <location>
        <begin position="111"/>
        <end position="136"/>
    </location>
</feature>
<dbReference type="Pfam" id="PF00027">
    <property type="entry name" value="cNMP_binding"/>
    <property type="match status" value="1"/>
</dbReference>
<dbReference type="SUPFAM" id="SSF50182">
    <property type="entry name" value="Sm-like ribonucleoproteins"/>
    <property type="match status" value="1"/>
</dbReference>
<evidence type="ECO:0000259" key="6">
    <source>
        <dbReference type="PROSITE" id="PS50042"/>
    </source>
</evidence>
<dbReference type="CDD" id="cd00038">
    <property type="entry name" value="CAP_ED"/>
    <property type="match status" value="1"/>
</dbReference>
<keyword evidence="4 5" id="KW-0472">Membrane</keyword>
<comment type="function">
    <text evidence="5">Mechanosensitive channel that participates in the regulation of osmotic pressure changes within the cell, opening in response to stretch forces in the membrane lipid bilayer, without the need for other proteins. Contributes to normal resistance to hypoosmotic shock. Forms an ion channel of 1.0 nanosiemens conductance with a slight preference for anions.</text>
</comment>
<dbReference type="SMART" id="SM00100">
    <property type="entry name" value="cNMP"/>
    <property type="match status" value="1"/>
</dbReference>
<dbReference type="PANTHER" id="PTHR30221:SF1">
    <property type="entry name" value="SMALL-CONDUCTANCE MECHANOSENSITIVE CHANNEL"/>
    <property type="match status" value="1"/>
</dbReference>